<dbReference type="EMBL" id="JACHGJ010000005">
    <property type="protein sequence ID" value="MBB6481210.1"/>
    <property type="molecule type" value="Genomic_DNA"/>
</dbReference>
<gene>
    <name evidence="2" type="ORF">HNR50_002883</name>
</gene>
<evidence type="ECO:0000256" key="1">
    <source>
        <dbReference type="SAM" id="SignalP"/>
    </source>
</evidence>
<dbReference type="RefSeq" id="WP_184747450.1">
    <property type="nucleotide sequence ID" value="NZ_JACHGJ010000005.1"/>
</dbReference>
<feature type="chain" id="PRO_5032357865" description="Beta-lactamase-inhibitor-like PepSY-like domain-containing protein" evidence="1">
    <location>
        <begin position="20"/>
        <end position="161"/>
    </location>
</feature>
<feature type="signal peptide" evidence="1">
    <location>
        <begin position="1"/>
        <end position="19"/>
    </location>
</feature>
<sequence>MKKNFYLINLAGFSLLSFAMEIEGEEWKIGGELSPGAFALTEEMDGELVFYVNNFRVNTDESIWSYTDDSWDLKVFLDGNIGGFDTNRFDLQGYIAQLISDPDLDALRPSVLDLDIPGSGDFEPRISVGRGSYSIEREENRIRIFMMHNGGVEIVMEKRGE</sequence>
<keyword evidence="3" id="KW-1185">Reference proteome</keyword>
<keyword evidence="1" id="KW-0732">Signal</keyword>
<accession>A0A841RDY4</accession>
<reference evidence="2 3" key="1">
    <citation type="submission" date="2020-08" db="EMBL/GenBank/DDBJ databases">
        <title>Genomic Encyclopedia of Type Strains, Phase IV (KMG-IV): sequencing the most valuable type-strain genomes for metagenomic binning, comparative biology and taxonomic classification.</title>
        <authorList>
            <person name="Goeker M."/>
        </authorList>
    </citation>
    <scope>NUCLEOTIDE SEQUENCE [LARGE SCALE GENOMIC DNA]</scope>
    <source>
        <strain evidence="2 3">DSM 2461</strain>
    </source>
</reference>
<name>A0A841RDY4_9SPIO</name>
<dbReference type="Proteomes" id="UP000587760">
    <property type="component" value="Unassembled WGS sequence"/>
</dbReference>
<dbReference type="AlphaFoldDB" id="A0A841RDY4"/>
<proteinExistence type="predicted"/>
<evidence type="ECO:0000313" key="3">
    <source>
        <dbReference type="Proteomes" id="UP000587760"/>
    </source>
</evidence>
<organism evidence="2 3">
    <name type="scientific">Spirochaeta isovalerica</name>
    <dbReference type="NCBI Taxonomy" id="150"/>
    <lineage>
        <taxon>Bacteria</taxon>
        <taxon>Pseudomonadati</taxon>
        <taxon>Spirochaetota</taxon>
        <taxon>Spirochaetia</taxon>
        <taxon>Spirochaetales</taxon>
        <taxon>Spirochaetaceae</taxon>
        <taxon>Spirochaeta</taxon>
    </lineage>
</organism>
<comment type="caution">
    <text evidence="2">The sequence shown here is derived from an EMBL/GenBank/DDBJ whole genome shotgun (WGS) entry which is preliminary data.</text>
</comment>
<protein>
    <recommendedName>
        <fullName evidence="4">Beta-lactamase-inhibitor-like PepSY-like domain-containing protein</fullName>
    </recommendedName>
</protein>
<evidence type="ECO:0000313" key="2">
    <source>
        <dbReference type="EMBL" id="MBB6481210.1"/>
    </source>
</evidence>
<evidence type="ECO:0008006" key="4">
    <source>
        <dbReference type="Google" id="ProtNLM"/>
    </source>
</evidence>